<dbReference type="Proteomes" id="UP001143910">
    <property type="component" value="Unassembled WGS sequence"/>
</dbReference>
<accession>A0ACC1MQJ2</accession>
<evidence type="ECO:0000313" key="1">
    <source>
        <dbReference type="EMBL" id="KAJ2969085.1"/>
    </source>
</evidence>
<reference evidence="1" key="1">
    <citation type="submission" date="2022-08" db="EMBL/GenBank/DDBJ databases">
        <title>Genome Sequence of Lecanicillium fungicola.</title>
        <authorList>
            <person name="Buettner E."/>
        </authorList>
    </citation>
    <scope>NUCLEOTIDE SEQUENCE</scope>
    <source>
        <strain evidence="1">Babe33</strain>
    </source>
</reference>
<name>A0ACC1MQJ2_9HYPO</name>
<evidence type="ECO:0000313" key="2">
    <source>
        <dbReference type="Proteomes" id="UP001143910"/>
    </source>
</evidence>
<proteinExistence type="predicted"/>
<gene>
    <name evidence="1" type="ORF">NQ176_g8851</name>
</gene>
<dbReference type="EMBL" id="JANJQO010001830">
    <property type="protein sequence ID" value="KAJ2969085.1"/>
    <property type="molecule type" value="Genomic_DNA"/>
</dbReference>
<keyword evidence="2" id="KW-1185">Reference proteome</keyword>
<organism evidence="1 2">
    <name type="scientific">Zarea fungicola</name>
    <dbReference type="NCBI Taxonomy" id="93591"/>
    <lineage>
        <taxon>Eukaryota</taxon>
        <taxon>Fungi</taxon>
        <taxon>Dikarya</taxon>
        <taxon>Ascomycota</taxon>
        <taxon>Pezizomycotina</taxon>
        <taxon>Sordariomycetes</taxon>
        <taxon>Hypocreomycetidae</taxon>
        <taxon>Hypocreales</taxon>
        <taxon>Cordycipitaceae</taxon>
        <taxon>Zarea</taxon>
    </lineage>
</organism>
<sequence>MLRKVYPVLSLKIKPGFTSRGDVSHLSVAYTIPQSALAGPDPHLNYTTWFGNVASHPYSESDVYASDVAGRVPFIFVDETATLQQWRLGRDPVSDLTLQMDVFPRKVDIRTALGPRVDLRLDHGGVQGSAGWFLPQVTQGELYIHAVEWDLSHAPPGTRAVWSHGEGPHRIEQFSTLDAFQRTIFMVGPIQSCPPEPQVSPVPGACVTYWFGELPPNLRRLKHFNTVLYRPMSEFFQHTGGSYRVFIRSALRGYGGSGFTDSFVFEYDPDTANMPDNSITSLFAHEMVHSFALLSNEDSGEENGWFVEGIAEYYAALLPYRFNLVPPSYVTDRINSSLVKYYTNPEINMPMRDALKYFFTSWYAEWIPYSRGFAYFLLVDDQLRRIHGPLDSKSFGILDRIIIDLSTRYRRGQTVQQRDWFASLGYFMDGTVDYIGQFRDMLEGKTINLAGRRIGSTRNMLRETRQQVLEFGFSRLSTSRRIIEGVIAGSPAALAGLRNGDKIVETGFAAAAEEDPHSTYFVVVNRNGRDVARKLATGMLPFRVESSPSARETLAAFGPGNAIFGISWPQIEPGTNQWIYDDEHVATWLSRRPDANWVAPGRDWTMKTINKLWLYGQSGSGRTLLAASLVQELLRRQQMETQHATCYYFCTQSSQEADHQQPVICLKTLVAQLAQQSEAAFAEFNKTVVKRLVPATCEGNADSSDHQFDENHPVQLAGLLETMSRHFDCVSLVIKSVDYLPLAVALQLASIADSPGSTIRIIFTSGDGEGQRDACIQTVSCPVDVEASPIDLQLYVRNELQRRATRGAAYLEPESSRAAIEQYILANNHGSWLWAVTALDDQCDLLRRGSWQPPSSYGNRGGETEKQNVAVPAFNPYLERILQDTSAMPKFILIRVAHWLAMAQNAPDFQPSAVEICKALTALFRNEDEEFRTSQAEIQEQDVIHACRPIVQLTRVNSVPNFLFRHSTVYGYLVHTISSYGMPLKSVSYDGYTMGREFKDLVTACNILRESDASVAESLLRQLLQSQQKLWGPDDADTLFTHEHYASFCWDQGRLKEAERMYLDIVRSYERVPPAKPEPYYNVLNNLGILYKRQERFKEAANYYQAALRGRELHFGSHHESTLLTVNNIALMYAAQEKTAAAQAEWEKALPLYEETFGSRDTKTLAVVYNLGLTHKTLGEHDKAEHMLKRALSEHIHLYGGDHDDTLDIVTSLAHLYMLRDDDAAAETLYTQALSSLEKMYGHNSPKVLPVCHSLAKVYHGLDRMDEAENMCQRALSGYETIAGTDGAETIDVAYTLFLGYIEQGRLREAVSLGQRVLIGFEKSDGGREGVTASVADNLALTHAKLNEFAEAEPLWQRAYEGHKTARGDQDELALAAANNLGLLYMRQQRLQEAETWLLCALQGYELLQGKRGETTMRIARHLAGVYKDMGKIEESDDMAMRGYR</sequence>
<comment type="caution">
    <text evidence="1">The sequence shown here is derived from an EMBL/GenBank/DDBJ whole genome shotgun (WGS) entry which is preliminary data.</text>
</comment>
<protein>
    <submittedName>
        <fullName evidence="1">Uncharacterized protein</fullName>
    </submittedName>
</protein>